<proteinExistence type="predicted"/>
<evidence type="ECO:0000313" key="1">
    <source>
        <dbReference type="EMBL" id="RGC34179.1"/>
    </source>
</evidence>
<protein>
    <submittedName>
        <fullName evidence="1">Uncharacterized protein</fullName>
    </submittedName>
</protein>
<comment type="caution">
    <text evidence="1">The sequence shown here is derived from an EMBL/GenBank/DDBJ whole genome shotgun (WGS) entry which is preliminary data.</text>
</comment>
<dbReference type="AlphaFoldDB" id="A0A3E2WZW5"/>
<dbReference type="PROSITE" id="PS51257">
    <property type="entry name" value="PROKAR_LIPOPROTEIN"/>
    <property type="match status" value="1"/>
</dbReference>
<accession>A0A3E2WZW5</accession>
<sequence length="59" mass="5897">MPRFSFYFTLLQLTTAATPPATPISGSGGCLHPAGGMNLPVGILGGGGGLKWLGASCFT</sequence>
<gene>
    <name evidence="1" type="ORF">DWX41_05295</name>
</gene>
<name>A0A3E2WZW5_9FIRM</name>
<dbReference type="Proteomes" id="UP000261111">
    <property type="component" value="Unassembled WGS sequence"/>
</dbReference>
<evidence type="ECO:0000313" key="2">
    <source>
        <dbReference type="Proteomes" id="UP000261111"/>
    </source>
</evidence>
<reference evidence="1 2" key="1">
    <citation type="submission" date="2018-08" db="EMBL/GenBank/DDBJ databases">
        <title>A genome reference for cultivated species of the human gut microbiota.</title>
        <authorList>
            <person name="Zou Y."/>
            <person name="Xue W."/>
            <person name="Luo G."/>
        </authorList>
    </citation>
    <scope>NUCLEOTIDE SEQUENCE [LARGE SCALE GENOMIC DNA]</scope>
    <source>
        <strain evidence="1 2">AF19-21</strain>
    </source>
</reference>
<dbReference type="EMBL" id="QVIA01000004">
    <property type="protein sequence ID" value="RGC34179.1"/>
    <property type="molecule type" value="Genomic_DNA"/>
</dbReference>
<organism evidence="1 2">
    <name type="scientific">Hungatella hathewayi</name>
    <dbReference type="NCBI Taxonomy" id="154046"/>
    <lineage>
        <taxon>Bacteria</taxon>
        <taxon>Bacillati</taxon>
        <taxon>Bacillota</taxon>
        <taxon>Clostridia</taxon>
        <taxon>Lachnospirales</taxon>
        <taxon>Lachnospiraceae</taxon>
        <taxon>Hungatella</taxon>
    </lineage>
</organism>